<reference evidence="2" key="1">
    <citation type="submission" date="2023-08" db="EMBL/GenBank/DDBJ databases">
        <authorList>
            <person name="Chen Y."/>
            <person name="Shah S."/>
            <person name="Dougan E. K."/>
            <person name="Thang M."/>
            <person name="Chan C."/>
        </authorList>
    </citation>
    <scope>NUCLEOTIDE SEQUENCE</scope>
</reference>
<protein>
    <submittedName>
        <fullName evidence="2">Uncharacterized protein</fullName>
    </submittedName>
</protein>
<dbReference type="Proteomes" id="UP001178507">
    <property type="component" value="Unassembled WGS sequence"/>
</dbReference>
<evidence type="ECO:0000256" key="1">
    <source>
        <dbReference type="SAM" id="MobiDB-lite"/>
    </source>
</evidence>
<evidence type="ECO:0000313" key="3">
    <source>
        <dbReference type="Proteomes" id="UP001178507"/>
    </source>
</evidence>
<name>A0AA36ILA7_9DINO</name>
<dbReference type="AlphaFoldDB" id="A0AA36ILA7"/>
<dbReference type="EMBL" id="CAUJNA010001890">
    <property type="protein sequence ID" value="CAJ1389533.1"/>
    <property type="molecule type" value="Genomic_DNA"/>
</dbReference>
<comment type="caution">
    <text evidence="2">The sequence shown here is derived from an EMBL/GenBank/DDBJ whole genome shotgun (WGS) entry which is preliminary data.</text>
</comment>
<feature type="region of interest" description="Disordered" evidence="1">
    <location>
        <begin position="20"/>
        <end position="76"/>
    </location>
</feature>
<proteinExistence type="predicted"/>
<accession>A0AA36ILA7</accession>
<keyword evidence="3" id="KW-1185">Reference proteome</keyword>
<gene>
    <name evidence="2" type="ORF">EVOR1521_LOCUS15136</name>
</gene>
<sequence length="76" mass="9279">MLGKQYEKGVDIKVLRRLMEESYNRSPGERQRRRLEEEQRKKQELEEAEEKKRELSQIGFRQKSAKLKTQKSKDFH</sequence>
<organism evidence="2 3">
    <name type="scientific">Effrenium voratum</name>
    <dbReference type="NCBI Taxonomy" id="2562239"/>
    <lineage>
        <taxon>Eukaryota</taxon>
        <taxon>Sar</taxon>
        <taxon>Alveolata</taxon>
        <taxon>Dinophyceae</taxon>
        <taxon>Suessiales</taxon>
        <taxon>Symbiodiniaceae</taxon>
        <taxon>Effrenium</taxon>
    </lineage>
</organism>
<evidence type="ECO:0000313" key="2">
    <source>
        <dbReference type="EMBL" id="CAJ1389533.1"/>
    </source>
</evidence>
<feature type="compositionally biased region" description="Basic and acidic residues" evidence="1">
    <location>
        <begin position="20"/>
        <end position="55"/>
    </location>
</feature>